<evidence type="ECO:0000313" key="4">
    <source>
        <dbReference type="Proteomes" id="UP001218788"/>
    </source>
</evidence>
<accession>A0ABT5KXN4</accession>
<feature type="transmembrane region" description="Helical" evidence="1">
    <location>
        <begin position="89"/>
        <end position="112"/>
    </location>
</feature>
<feature type="transmembrane region" description="Helical" evidence="1">
    <location>
        <begin position="40"/>
        <end position="63"/>
    </location>
</feature>
<evidence type="ECO:0000256" key="1">
    <source>
        <dbReference type="SAM" id="Phobius"/>
    </source>
</evidence>
<keyword evidence="1" id="KW-0472">Membrane</keyword>
<dbReference type="InterPro" id="IPR032816">
    <property type="entry name" value="VTT_dom"/>
</dbReference>
<keyword evidence="1" id="KW-1133">Transmembrane helix</keyword>
<name>A0ABT5KXN4_9ALTE</name>
<sequence>MLYPQWLGLFITAFLAATILPLSSEVVLTALLLDGQPPLLMVLIATAGNVMGSLTNYALGYFANEVVIKKWLRISDVEFSRAEQRFKRYGTWALCLAWVPLIGDPLTVLAGVLKVRLWWFLLLVTTGKCLRYVVLTYMVVGLW</sequence>
<gene>
    <name evidence="3" type="ORF">OIK42_02005</name>
</gene>
<dbReference type="EMBL" id="JAQQXP010000001">
    <property type="protein sequence ID" value="MDC8829527.1"/>
    <property type="molecule type" value="Genomic_DNA"/>
</dbReference>
<dbReference type="PANTHER" id="PTHR42709:SF4">
    <property type="entry name" value="INNER MEMBRANE PROTEIN YQAA"/>
    <property type="match status" value="1"/>
</dbReference>
<organism evidence="3 4">
    <name type="scientific">Alteromonas gilva</name>
    <dbReference type="NCBI Taxonomy" id="2987522"/>
    <lineage>
        <taxon>Bacteria</taxon>
        <taxon>Pseudomonadati</taxon>
        <taxon>Pseudomonadota</taxon>
        <taxon>Gammaproteobacteria</taxon>
        <taxon>Alteromonadales</taxon>
        <taxon>Alteromonadaceae</taxon>
        <taxon>Alteromonas/Salinimonas group</taxon>
        <taxon>Alteromonas</taxon>
    </lineage>
</organism>
<feature type="transmembrane region" description="Helical" evidence="1">
    <location>
        <begin position="118"/>
        <end position="140"/>
    </location>
</feature>
<protein>
    <submittedName>
        <fullName evidence="3">DedA family protein</fullName>
    </submittedName>
</protein>
<dbReference type="Proteomes" id="UP001218788">
    <property type="component" value="Unassembled WGS sequence"/>
</dbReference>
<keyword evidence="1" id="KW-0812">Transmembrane</keyword>
<proteinExistence type="predicted"/>
<dbReference type="InterPro" id="IPR051311">
    <property type="entry name" value="DedA_domain"/>
</dbReference>
<keyword evidence="4" id="KW-1185">Reference proteome</keyword>
<reference evidence="3 4" key="1">
    <citation type="submission" date="2022-10" db="EMBL/GenBank/DDBJ databases">
        <title>Alteromonas sp. chi3 Genome sequencing.</title>
        <authorList>
            <person name="Park S."/>
        </authorList>
    </citation>
    <scope>NUCLEOTIDE SEQUENCE [LARGE SCALE GENOMIC DNA]</scope>
    <source>
        <strain evidence="4">chi3</strain>
    </source>
</reference>
<evidence type="ECO:0000259" key="2">
    <source>
        <dbReference type="Pfam" id="PF09335"/>
    </source>
</evidence>
<comment type="caution">
    <text evidence="3">The sequence shown here is derived from an EMBL/GenBank/DDBJ whole genome shotgun (WGS) entry which is preliminary data.</text>
</comment>
<evidence type="ECO:0000313" key="3">
    <source>
        <dbReference type="EMBL" id="MDC8829527.1"/>
    </source>
</evidence>
<feature type="domain" description="VTT" evidence="2">
    <location>
        <begin position="32"/>
        <end position="139"/>
    </location>
</feature>
<dbReference type="PANTHER" id="PTHR42709">
    <property type="entry name" value="ALKALINE PHOSPHATASE LIKE PROTEIN"/>
    <property type="match status" value="1"/>
</dbReference>
<dbReference type="Pfam" id="PF09335">
    <property type="entry name" value="VTT_dom"/>
    <property type="match status" value="1"/>
</dbReference>
<dbReference type="RefSeq" id="WP_273637938.1">
    <property type="nucleotide sequence ID" value="NZ_JAQQXP010000001.1"/>
</dbReference>